<sequence length="225" mass="25555">MRSFHSDRTFIAVIGDIQGSRSLQQRGEIQNRLEAVLKEINESFEDDIAAKFLITLGDEFQGLLFNGKNLLKIIEKIKFELYPVTFRFGIGTGHITTDIHPDMALGSDGPAFYHARAAIDLLRKNENRKKAALSDLFFQSEKDDRSIERLLNTAFSLLYTLEQTWTDRQREIIRDLLIHQDGQTKTADRMGITQSAVNKALSSGSYYTYEKALKEVSAAMEELSV</sequence>
<comment type="caution">
    <text evidence="1">The sequence shown here is derived from an EMBL/GenBank/DDBJ whole genome shotgun (WGS) entry which is preliminary data.</text>
</comment>
<dbReference type="AlphaFoldDB" id="A0A9D2NE26"/>
<dbReference type="InterPro" id="IPR032580">
    <property type="entry name" value="SatD"/>
</dbReference>
<evidence type="ECO:0000313" key="1">
    <source>
        <dbReference type="EMBL" id="HJC22647.1"/>
    </source>
</evidence>
<dbReference type="Pfam" id="PF16264">
    <property type="entry name" value="SatD"/>
    <property type="match status" value="1"/>
</dbReference>
<dbReference type="Gene3D" id="3.30.240.10">
    <property type="entry name" value="CRO Repressor"/>
    <property type="match status" value="1"/>
</dbReference>
<dbReference type="InterPro" id="IPR038202">
    <property type="entry name" value="Cro_sf"/>
</dbReference>
<dbReference type="EMBL" id="DWWS01000013">
    <property type="protein sequence ID" value="HJC22647.1"/>
    <property type="molecule type" value="Genomic_DNA"/>
</dbReference>
<dbReference type="Proteomes" id="UP000823891">
    <property type="component" value="Unassembled WGS sequence"/>
</dbReference>
<organism evidence="1 2">
    <name type="scientific">Candidatus Eisenbergiella merdavium</name>
    <dbReference type="NCBI Taxonomy" id="2838551"/>
    <lineage>
        <taxon>Bacteria</taxon>
        <taxon>Bacillati</taxon>
        <taxon>Bacillota</taxon>
        <taxon>Clostridia</taxon>
        <taxon>Lachnospirales</taxon>
        <taxon>Lachnospiraceae</taxon>
        <taxon>Eisenbergiella</taxon>
    </lineage>
</organism>
<accession>A0A9D2NE26</accession>
<gene>
    <name evidence="1" type="ORF">H9761_02940</name>
</gene>
<name>A0A9D2NE26_9FIRM</name>
<reference evidence="1" key="1">
    <citation type="journal article" date="2021" name="PeerJ">
        <title>Extensive microbial diversity within the chicken gut microbiome revealed by metagenomics and culture.</title>
        <authorList>
            <person name="Gilroy R."/>
            <person name="Ravi A."/>
            <person name="Getino M."/>
            <person name="Pursley I."/>
            <person name="Horton D.L."/>
            <person name="Alikhan N.F."/>
            <person name="Baker D."/>
            <person name="Gharbi K."/>
            <person name="Hall N."/>
            <person name="Watson M."/>
            <person name="Adriaenssens E.M."/>
            <person name="Foster-Nyarko E."/>
            <person name="Jarju S."/>
            <person name="Secka A."/>
            <person name="Antonio M."/>
            <person name="Oren A."/>
            <person name="Chaudhuri R.R."/>
            <person name="La Ragione R."/>
            <person name="Hildebrand F."/>
            <person name="Pallen M.J."/>
        </authorList>
    </citation>
    <scope>NUCLEOTIDE SEQUENCE</scope>
    <source>
        <strain evidence="1">USAMLcec2-132</strain>
    </source>
</reference>
<evidence type="ECO:0000313" key="2">
    <source>
        <dbReference type="Proteomes" id="UP000823891"/>
    </source>
</evidence>
<proteinExistence type="predicted"/>
<protein>
    <submittedName>
        <fullName evidence="1">SatD family protein</fullName>
    </submittedName>
</protein>
<reference evidence="1" key="2">
    <citation type="submission" date="2021-04" db="EMBL/GenBank/DDBJ databases">
        <authorList>
            <person name="Gilroy R."/>
        </authorList>
    </citation>
    <scope>NUCLEOTIDE SEQUENCE</scope>
    <source>
        <strain evidence="1">USAMLcec2-132</strain>
    </source>
</reference>